<evidence type="ECO:0000313" key="6">
    <source>
        <dbReference type="Proteomes" id="UP000182888"/>
    </source>
</evidence>
<keyword evidence="1" id="KW-0677">Repeat</keyword>
<dbReference type="InterPro" id="IPR006626">
    <property type="entry name" value="PbH1"/>
</dbReference>
<proteinExistence type="predicted"/>
<dbReference type="PANTHER" id="PTHR22990">
    <property type="entry name" value="F-BOX ONLY PROTEIN"/>
    <property type="match status" value="1"/>
</dbReference>
<dbReference type="InterPro" id="IPR011050">
    <property type="entry name" value="Pectin_lyase_fold/virulence"/>
</dbReference>
<dbReference type="InterPro" id="IPR051550">
    <property type="entry name" value="SCF-Subunits/Alg-Epimerases"/>
</dbReference>
<evidence type="ECO:0000259" key="4">
    <source>
        <dbReference type="Pfam" id="PF13229"/>
    </source>
</evidence>
<feature type="domain" description="Right handed beta helix" evidence="4">
    <location>
        <begin position="223"/>
        <end position="377"/>
    </location>
</feature>
<dbReference type="SMART" id="SM00710">
    <property type="entry name" value="PbH1"/>
    <property type="match status" value="10"/>
</dbReference>
<feature type="signal peptide" evidence="2">
    <location>
        <begin position="1"/>
        <end position="21"/>
    </location>
</feature>
<name>A0A0K2VWX5_MESPL</name>
<gene>
    <name evidence="5" type="ORF">MPL1032_20194</name>
</gene>
<evidence type="ECO:0008006" key="7">
    <source>
        <dbReference type="Google" id="ProtNLM"/>
    </source>
</evidence>
<evidence type="ECO:0000256" key="2">
    <source>
        <dbReference type="SAM" id="SignalP"/>
    </source>
</evidence>
<organism evidence="5 6">
    <name type="scientific">Mesorhizobium plurifarium</name>
    <dbReference type="NCBI Taxonomy" id="69974"/>
    <lineage>
        <taxon>Bacteria</taxon>
        <taxon>Pseudomonadati</taxon>
        <taxon>Pseudomonadota</taxon>
        <taxon>Alphaproteobacteria</taxon>
        <taxon>Hyphomicrobiales</taxon>
        <taxon>Phyllobacteriaceae</taxon>
        <taxon>Mesorhizobium</taxon>
    </lineage>
</organism>
<dbReference type="NCBIfam" id="TIGR03807">
    <property type="entry name" value="RR_fam_repeat"/>
    <property type="match status" value="1"/>
</dbReference>
<dbReference type="AlphaFoldDB" id="A0A0K2VWX5"/>
<keyword evidence="2" id="KW-0732">Signal</keyword>
<dbReference type="InterPro" id="IPR006311">
    <property type="entry name" value="TAT_signal"/>
</dbReference>
<accession>A0A0K2VWX5</accession>
<reference evidence="6" key="1">
    <citation type="submission" date="2014-08" db="EMBL/GenBank/DDBJ databases">
        <authorList>
            <person name="Edwards T."/>
        </authorList>
    </citation>
    <scope>NUCLEOTIDE SEQUENCE [LARGE SCALE GENOMIC DNA]</scope>
</reference>
<dbReference type="InterPro" id="IPR024535">
    <property type="entry name" value="RHGA/B-epi-like_pectate_lyase"/>
</dbReference>
<dbReference type="InterPro" id="IPR012334">
    <property type="entry name" value="Pectin_lyas_fold"/>
</dbReference>
<dbReference type="SUPFAM" id="SSF51126">
    <property type="entry name" value="Pectin lyase-like"/>
    <property type="match status" value="2"/>
</dbReference>
<dbReference type="Pfam" id="PF12708">
    <property type="entry name" value="Pect-lyase_RHGA_epim"/>
    <property type="match status" value="1"/>
</dbReference>
<dbReference type="PANTHER" id="PTHR22990:SF15">
    <property type="entry name" value="F-BOX ONLY PROTEIN 10"/>
    <property type="match status" value="1"/>
</dbReference>
<protein>
    <recommendedName>
        <fullName evidence="7">TIGR03808 family TAT-translocated repetitive protein</fullName>
    </recommendedName>
</protein>
<dbReference type="InterPro" id="IPR039448">
    <property type="entry name" value="Beta_helix"/>
</dbReference>
<evidence type="ECO:0000256" key="1">
    <source>
        <dbReference type="ARBA" id="ARBA00022737"/>
    </source>
</evidence>
<evidence type="ECO:0000259" key="3">
    <source>
        <dbReference type="Pfam" id="PF12708"/>
    </source>
</evidence>
<dbReference type="Proteomes" id="UP000182888">
    <property type="component" value="Unassembled WGS sequence"/>
</dbReference>
<sequence>MLNRRMLLARTAGLAAAGAFAGKAVAKSLPGIEMAAMRGSINATEIGVQPGAVDDQSKAFAKMLAEASDRDQPVFLPPGTYLVSNLKLPARVRLSGVPGATRIVYGGNGHLMMAEQAEHIELSGLMLDGANRWLADYAQGLLDLRRVAHLVVDNCQVTGSGKNGLALEHAVGRVGRCDISGAADAGIYSVEAGGLEISGNTVSDCANGGILVHRWQAAEDGTIVSGNRVQRIGARSGGTGQNGNGINAFRAGNVIISGNVVSDCAFTAIRANSASNLQITGNTCSRSGETGIYSEFSFEGAILSNNLVDGAANGISIVNFNEGGRMAVCSNNIVRNLTTVGPYTADPPGFGVGISAEADTTVSGNVVENAPLYGMQLGWGPYLRNVVASGNIIRQSGTGIVVSVVEGSGTAVISDNVIDGAKNGAIIGQRWADPVTGDLTQSSDTGYAHLTVERNKVS</sequence>
<dbReference type="Gene3D" id="2.160.20.10">
    <property type="entry name" value="Single-stranded right-handed beta-helix, Pectin lyase-like"/>
    <property type="match status" value="2"/>
</dbReference>
<feature type="chain" id="PRO_5005489791" description="TIGR03808 family TAT-translocated repetitive protein" evidence="2">
    <location>
        <begin position="22"/>
        <end position="458"/>
    </location>
</feature>
<evidence type="ECO:0000313" key="5">
    <source>
        <dbReference type="EMBL" id="CDX55651.1"/>
    </source>
</evidence>
<dbReference type="PROSITE" id="PS51318">
    <property type="entry name" value="TAT"/>
    <property type="match status" value="1"/>
</dbReference>
<dbReference type="Pfam" id="PF13229">
    <property type="entry name" value="Beta_helix"/>
    <property type="match status" value="1"/>
</dbReference>
<dbReference type="InterPro" id="IPR022388">
    <property type="entry name" value="CHP03808"/>
</dbReference>
<dbReference type="NCBIfam" id="TIGR03808">
    <property type="entry name" value="RR_plus_rpt_1"/>
    <property type="match status" value="1"/>
</dbReference>
<dbReference type="EMBL" id="CCND01000012">
    <property type="protein sequence ID" value="CDX55651.1"/>
    <property type="molecule type" value="Genomic_DNA"/>
</dbReference>
<dbReference type="InterPro" id="IPR022444">
    <property type="entry name" value="Cofactor-bd_rpt"/>
</dbReference>
<feature type="domain" description="Rhamnogalacturonase A/B/Epimerase-like pectate lyase" evidence="3">
    <location>
        <begin position="41"/>
        <end position="99"/>
    </location>
</feature>